<dbReference type="VEuPathDB" id="FungiDB:MPH_13577"/>
<dbReference type="Proteomes" id="UP000007129">
    <property type="component" value="Unassembled WGS sequence"/>
</dbReference>
<comment type="caution">
    <text evidence="1">The sequence shown here is derived from an EMBL/GenBank/DDBJ whole genome shotgun (WGS) entry which is preliminary data.</text>
</comment>
<dbReference type="InParanoid" id="K2QHW9"/>
<accession>K2QHW9</accession>
<sequence length="67" mass="7533">MCSVVEPSILIPSCFLVQLWPPSQPMTYFAFTSSMRPDFALLLWMSSCWSSGARLLRNNPLRPAADP</sequence>
<organism evidence="1 2">
    <name type="scientific">Macrophomina phaseolina (strain MS6)</name>
    <name type="common">Charcoal rot fungus</name>
    <dbReference type="NCBI Taxonomy" id="1126212"/>
    <lineage>
        <taxon>Eukaryota</taxon>
        <taxon>Fungi</taxon>
        <taxon>Dikarya</taxon>
        <taxon>Ascomycota</taxon>
        <taxon>Pezizomycotina</taxon>
        <taxon>Dothideomycetes</taxon>
        <taxon>Dothideomycetes incertae sedis</taxon>
        <taxon>Botryosphaeriales</taxon>
        <taxon>Botryosphaeriaceae</taxon>
        <taxon>Macrophomina</taxon>
    </lineage>
</organism>
<dbReference type="AlphaFoldDB" id="K2QHW9"/>
<evidence type="ECO:0000313" key="2">
    <source>
        <dbReference type="Proteomes" id="UP000007129"/>
    </source>
</evidence>
<evidence type="ECO:0000313" key="1">
    <source>
        <dbReference type="EMBL" id="EKG09401.1"/>
    </source>
</evidence>
<dbReference type="EMBL" id="AHHD01000694">
    <property type="protein sequence ID" value="EKG09401.1"/>
    <property type="molecule type" value="Genomic_DNA"/>
</dbReference>
<proteinExistence type="predicted"/>
<protein>
    <submittedName>
        <fullName evidence="1">Uncharacterized protein</fullName>
    </submittedName>
</protein>
<dbReference type="HOGENOM" id="CLU_2812885_0_0_1"/>
<name>K2QHW9_MACPH</name>
<reference evidence="1 2" key="1">
    <citation type="journal article" date="2012" name="BMC Genomics">
        <title>Tools to kill: Genome of one of the most destructive plant pathogenic fungi Macrophomina phaseolina.</title>
        <authorList>
            <person name="Islam M.S."/>
            <person name="Haque M.S."/>
            <person name="Islam M.M."/>
            <person name="Emdad E.M."/>
            <person name="Halim A."/>
            <person name="Hossen Q.M.M."/>
            <person name="Hossain M.Z."/>
            <person name="Ahmed B."/>
            <person name="Rahim S."/>
            <person name="Rahman M.S."/>
            <person name="Alam M.M."/>
            <person name="Hou S."/>
            <person name="Wan X."/>
            <person name="Saito J.A."/>
            <person name="Alam M."/>
        </authorList>
    </citation>
    <scope>NUCLEOTIDE SEQUENCE [LARGE SCALE GENOMIC DNA]</scope>
    <source>
        <strain evidence="1 2">MS6</strain>
    </source>
</reference>
<gene>
    <name evidence="1" type="ORF">MPH_13577</name>
</gene>